<name>A0A9P0BPM1_CHRIL</name>
<sequence length="2041" mass="235095">MEDDNFEPGPSNWRHRQGQSRFGNVNRQRCDIRVPNFINNRPIERTQVHQHAQQNHRPRNIGIARAMDSDTQNQPRLNFRAPRPFQPSMRGPNDRPDNDTPQRSYNQRAKYISFKTLEDIARGDPKDVLQKINERREAFMNIVGSPVQKHDIFVLVVAILSKISLSPFVELKSKLILDVCNSDFISNLRNYLTDLPYVNNKKLNNLYWNDQNEFWKNLIQFFGDLVEIAPSVASKKCRALIDSVSKTCLEYLNQNHAFVLSEEHILKLDEIRKEMTDFSNKYQAQVEGFKNRGEHIGQDVQPPENFRILSVVPTRDDIMDSSPFVRPNIVQGAYNDVEHYLDVQFRLLREDCFGPIREGIKQFLREPSKRKYDNVRIFHNVKFVCPYVANLKMGVVVQIDMKMNRNFKRINWAHNKRFLFGSIVLFTKDDCKSFIAATIVDRDVNLLSSGKLPVSLIDTRMDNSVYNLETFTMIESEVYFEPYFRVLKAMQETSFPRHLAMHQYIVTLDPEIKHPQYLTPDQEFCITDVIQNDNVLDYGDNPVAFKVLQPETWPTKEDLNFNESQYEAYRLALTHEFAVIQGPPGTGKTFIGIHVAKALLQNVESDSGLLLIICYTNHALDQFLEAISKITNSIVRIGSQSRNKAMEEFNIMNLRRKYMSNTKFFNEQRFELVKAMDALQEALMQLDIINNGVVSYSSLRIQVPELGLLKEYYTKQEFFLEDPLYYWLFENCYALYKTKFEECLLEYQAMANDEDENDRKRKEVILDEDHKKGNLDKARSTFASFSVSDTRIEIGKLIHEYNRKQEDHEKRRLQFAIQNLHSQILLYSDMANYRHHNARFRVDSKTNFSAFPMEHRWAIYYMWVTPKLGQVQELVQNLEAQVPPMLEAYEETRLMMDAEIMKRIGVKVVGMTTSGAARMRKLLAAVAPKIVIVEEAAEVLEQHIITALTRDCQHLILIGDHQQLRPSASHIKLARHYGIEVSLFERMITNGIHSRRLNVQHRMRPEIAALISPHIYSDLANHPSVERFDNVLGMDKNLYFFSHNFKEEESSDSNSRSNNTEADMTLALANYLMQQGYKPEDVTILAAYSGQMFYLKKERSKYVSLSNVKITVLDNYQGEESKIIILSLVRNNSENKIGFLGTENRICVALSRAKEGFYIFGNMEMLKGKSELWKKIAVTLENNGSLGDKLVLRCQNHPDQVRTLTTPEDFNNLPPEGGCYEKCTHQYYCGHLCQKYCHGYDRQHLTLECSQKCERIICDLGHVCPMKCREKCEPCKVKVLKTLPCNHDMDVDCHREPDDPANKCLTLVDVTLPNCGHETQKCCFVTIDEVPCKEPCVYRLEECGHVCRRKCHVTDDPDHEEYNCTQPCARAKNGCTAGLIGDRGDHQCPKQCYMKCDDCHVQVKKKRSNCKHIESTACNQNIDEVPCRKKCARIMSCGHHCKLICYEECGNCKQMVTKEIPECNHKVKMECMKTATRECCTKKCSRILPCGHPCKQMCREDCDQSRCTELASLEVKSPCGHNVTLPCNILSLFKKGELEVERLMEYCGAPCGQLLACEHPCGGSCAACRQGRLHEPCKQTCHRENFCGHECEEPCNQICPPCKMKCEVKCPHSHCKKLCCEPCVPCQEKCSRECVHGACSRRCGEPCSRAACDEACARRLACGHACRGLCGEPCVPVCRLCSPDTYPENFYGDPYDDDERLILLQDCGHVFSVEEMDGWIHHGQDTVKIKTCPKCRKPIINTYRYKDLVNAKFENEINPIKIKVFGTNEAIKSKKNELKNQMDAFFQKYKNVLEVNRALKNTFLKYKHAVTSQKKEFLLHIEMQITYLNVFEMIVECWGKYETKAETHNLAFHTELERYTRTLLDKLKVNTESKFAMKLSEQQQNDIGNEIKRLNAITQFAEMFVIAKQRLENPKVKKQTEKTKEAVFSLTIFNEDKTLKLLTELQEILAASGIVSKYEREMIVKAMNLNSGHWYKCPNGHFYCIGECGGAMQVGTCPECGAAIGGTRHTLLQDNAHAPEMDGSRHPAWSERNNLLNFGNL</sequence>
<dbReference type="InterPro" id="IPR047187">
    <property type="entry name" value="SF1_C_Upf1"/>
</dbReference>
<dbReference type="GO" id="GO:0005737">
    <property type="term" value="C:cytoplasm"/>
    <property type="evidence" value="ECO:0007669"/>
    <property type="project" value="UniProtKB-SubCell"/>
</dbReference>
<accession>A0A9P0BPM1</accession>
<evidence type="ECO:0000256" key="4">
    <source>
        <dbReference type="ARBA" id="ARBA00022737"/>
    </source>
</evidence>
<dbReference type="Gene3D" id="3.40.50.300">
    <property type="entry name" value="P-loop containing nucleotide triphosphate hydrolases"/>
    <property type="match status" value="3"/>
</dbReference>
<dbReference type="Pfam" id="PF13087">
    <property type="entry name" value="AAA_12"/>
    <property type="match status" value="1"/>
</dbReference>
<evidence type="ECO:0000256" key="8">
    <source>
        <dbReference type="SAM" id="MobiDB-lite"/>
    </source>
</evidence>
<dbReference type="Proteomes" id="UP001154114">
    <property type="component" value="Chromosome 14"/>
</dbReference>
<evidence type="ECO:0000256" key="7">
    <source>
        <dbReference type="ARBA" id="ARBA00022859"/>
    </source>
</evidence>
<keyword evidence="5" id="KW-0863">Zinc-finger</keyword>
<evidence type="ECO:0000256" key="2">
    <source>
        <dbReference type="ARBA" id="ARBA00022490"/>
    </source>
</evidence>
<protein>
    <recommendedName>
        <fullName evidence="9">RZ-type domain-containing protein</fullName>
    </recommendedName>
</protein>
<dbReference type="Pfam" id="PF25396">
    <property type="entry name" value="ZNFX1"/>
    <property type="match status" value="1"/>
</dbReference>
<dbReference type="PANTHER" id="PTHR10887:SF341">
    <property type="entry name" value="NFX1-TYPE ZINC FINGER-CONTAINING PROTEIN 1"/>
    <property type="match status" value="1"/>
</dbReference>
<organism evidence="10 11">
    <name type="scientific">Chrysodeixis includens</name>
    <name type="common">Soybean looper</name>
    <name type="synonym">Pseudoplusia includens</name>
    <dbReference type="NCBI Taxonomy" id="689277"/>
    <lineage>
        <taxon>Eukaryota</taxon>
        <taxon>Metazoa</taxon>
        <taxon>Ecdysozoa</taxon>
        <taxon>Arthropoda</taxon>
        <taxon>Hexapoda</taxon>
        <taxon>Insecta</taxon>
        <taxon>Pterygota</taxon>
        <taxon>Neoptera</taxon>
        <taxon>Endopterygota</taxon>
        <taxon>Lepidoptera</taxon>
        <taxon>Glossata</taxon>
        <taxon>Ditrysia</taxon>
        <taxon>Noctuoidea</taxon>
        <taxon>Noctuidae</taxon>
        <taxon>Plusiinae</taxon>
        <taxon>Chrysodeixis</taxon>
    </lineage>
</organism>
<dbReference type="InterPro" id="IPR057373">
    <property type="entry name" value="ZNFX1"/>
</dbReference>
<gene>
    <name evidence="10" type="ORF">CINC_LOCUS3092</name>
</gene>
<reference evidence="10" key="1">
    <citation type="submission" date="2021-12" db="EMBL/GenBank/DDBJ databases">
        <authorList>
            <person name="King R."/>
        </authorList>
    </citation>
    <scope>NUCLEOTIDE SEQUENCE</scope>
</reference>
<feature type="domain" description="RZ-type" evidence="9">
    <location>
        <begin position="1955"/>
        <end position="2026"/>
    </location>
</feature>
<dbReference type="InterPro" id="IPR045055">
    <property type="entry name" value="DNA2/NAM7-like"/>
</dbReference>
<dbReference type="PROSITE" id="PS51981">
    <property type="entry name" value="ZF_RZ"/>
    <property type="match status" value="1"/>
</dbReference>
<evidence type="ECO:0000256" key="3">
    <source>
        <dbReference type="ARBA" id="ARBA00022723"/>
    </source>
</evidence>
<dbReference type="GO" id="GO:0004386">
    <property type="term" value="F:helicase activity"/>
    <property type="evidence" value="ECO:0007669"/>
    <property type="project" value="InterPro"/>
</dbReference>
<dbReference type="FunFam" id="3.40.50.300:FF:000742">
    <property type="entry name" value="NFX1-type zinc finger-containing protein 1"/>
    <property type="match status" value="1"/>
</dbReference>
<evidence type="ECO:0000256" key="1">
    <source>
        <dbReference type="ARBA" id="ARBA00004496"/>
    </source>
</evidence>
<dbReference type="GO" id="GO:0008270">
    <property type="term" value="F:zinc ion binding"/>
    <property type="evidence" value="ECO:0007669"/>
    <property type="project" value="UniProtKB-KW"/>
</dbReference>
<keyword evidence="3" id="KW-0479">Metal-binding</keyword>
<evidence type="ECO:0000259" key="9">
    <source>
        <dbReference type="PROSITE" id="PS51981"/>
    </source>
</evidence>
<evidence type="ECO:0000313" key="11">
    <source>
        <dbReference type="Proteomes" id="UP001154114"/>
    </source>
</evidence>
<dbReference type="PANTHER" id="PTHR10887">
    <property type="entry name" value="DNA2/NAM7 HELICASE FAMILY"/>
    <property type="match status" value="1"/>
</dbReference>
<proteinExistence type="predicted"/>
<keyword evidence="6" id="KW-0862">Zinc</keyword>
<feature type="region of interest" description="Disordered" evidence="8">
    <location>
        <begin position="66"/>
        <end position="107"/>
    </location>
</feature>
<dbReference type="InterPro" id="IPR041679">
    <property type="entry name" value="DNA2/NAM7-like_C"/>
</dbReference>
<keyword evidence="11" id="KW-1185">Reference proteome</keyword>
<dbReference type="SMART" id="SM00438">
    <property type="entry name" value="ZnF_NFX"/>
    <property type="match status" value="7"/>
</dbReference>
<dbReference type="GO" id="GO:0002376">
    <property type="term" value="P:immune system process"/>
    <property type="evidence" value="ECO:0007669"/>
    <property type="project" value="UniProtKB-KW"/>
</dbReference>
<dbReference type="GO" id="GO:0031048">
    <property type="term" value="P:regulatory ncRNA-mediated heterochromatin formation"/>
    <property type="evidence" value="ECO:0007669"/>
    <property type="project" value="TreeGrafter"/>
</dbReference>
<dbReference type="SUPFAM" id="SSF52540">
    <property type="entry name" value="P-loop containing nucleoside triphosphate hydrolases"/>
    <property type="match status" value="1"/>
</dbReference>
<dbReference type="InterPro" id="IPR000967">
    <property type="entry name" value="Znf_NFX1"/>
</dbReference>
<dbReference type="GO" id="GO:0031380">
    <property type="term" value="C:nuclear RNA-directed RNA polymerase complex"/>
    <property type="evidence" value="ECO:0007669"/>
    <property type="project" value="TreeGrafter"/>
</dbReference>
<dbReference type="Pfam" id="PF20173">
    <property type="entry name" value="ZnF_RZ-type"/>
    <property type="match status" value="1"/>
</dbReference>
<evidence type="ECO:0000313" key="10">
    <source>
        <dbReference type="EMBL" id="CAH0585816.1"/>
    </source>
</evidence>
<dbReference type="OrthoDB" id="2423195at2759"/>
<keyword evidence="2" id="KW-0963">Cytoplasm</keyword>
<dbReference type="InterPro" id="IPR046439">
    <property type="entry name" value="ZF_RZ_dom"/>
</dbReference>
<evidence type="ECO:0000256" key="5">
    <source>
        <dbReference type="ARBA" id="ARBA00022771"/>
    </source>
</evidence>
<dbReference type="CDD" id="cd18808">
    <property type="entry name" value="SF1_C_Upf1"/>
    <property type="match status" value="1"/>
</dbReference>
<comment type="subcellular location">
    <subcellularLocation>
        <location evidence="1">Cytoplasm</location>
    </subcellularLocation>
</comment>
<dbReference type="InterPro" id="IPR027417">
    <property type="entry name" value="P-loop_NTPase"/>
</dbReference>
<dbReference type="EMBL" id="LR824017">
    <property type="protein sequence ID" value="CAH0585816.1"/>
    <property type="molecule type" value="Genomic_DNA"/>
</dbReference>
<keyword evidence="4" id="KW-0677">Repeat</keyword>
<dbReference type="Pfam" id="PF13086">
    <property type="entry name" value="AAA_11"/>
    <property type="match status" value="1"/>
</dbReference>
<dbReference type="InterPro" id="IPR041677">
    <property type="entry name" value="DNA2/NAM7_AAA_11"/>
</dbReference>
<evidence type="ECO:0000256" key="6">
    <source>
        <dbReference type="ARBA" id="ARBA00022833"/>
    </source>
</evidence>
<keyword evidence="7" id="KW-0391">Immunity</keyword>
<feature type="region of interest" description="Disordered" evidence="8">
    <location>
        <begin position="1"/>
        <end position="26"/>
    </location>
</feature>